<keyword evidence="2" id="KW-1185">Reference proteome</keyword>
<dbReference type="InterPro" id="IPR027417">
    <property type="entry name" value="P-loop_NTPase"/>
</dbReference>
<dbReference type="Proteomes" id="UP000662857">
    <property type="component" value="Chromosome"/>
</dbReference>
<dbReference type="Gene3D" id="3.40.50.300">
    <property type="entry name" value="P-loop containing nucleotide triphosphate hydrolases"/>
    <property type="match status" value="1"/>
</dbReference>
<dbReference type="SUPFAM" id="SSF46785">
    <property type="entry name" value="Winged helix' DNA-binding domain"/>
    <property type="match status" value="1"/>
</dbReference>
<sequence>MPTADYRSHVAGFFDSEVPKHSLGLVYGRRRIGKSTLLEGLAHDRGGFVWEATRTESAIQLTRLGEQLGSHLGVGRLALENWEEAFRQLLALGRDRSVPVVLDEFGHVLEADPSVDSIVAAALGPAGQRSNAGRSRLVLCGSAIAMMSALTAGEAPLRGRAGMELVMQPHDFRAAAEWLGSASAPDLAAGVYAVIGGVIGYATDMVDFDLPDSRADFTRWVAARVLSPAATLHHEATTLLAEDPTLAGASPVLHHGILGAIANGAVSAGKIAKKLGRSVSNLDPALRRLIAAGFVIRHTDPIRAQRPTYTLADPFLQFHYAVLEPHGPLLRERDPHEAWEERLSAVFGSRVRGPVFEEQARSWVRRYADPAVLGGFADHVGPSTAVVDGVERQLDVVVAADGAGALPSERSVLALGEAKAGETVGTGRLTELERARAALGGRAAHARLLLFAPAFTDELRAAAGRRADVELVDLARLYQGD</sequence>
<reference evidence="1" key="1">
    <citation type="submission" date="2021-02" db="EMBL/GenBank/DDBJ databases">
        <title>Natrosporangium hydrolyticum gen. nov., sp. nov, a haloalkaliphilic actinobacterium from a soda solonchak soil.</title>
        <authorList>
            <person name="Sorokin D.Y."/>
            <person name="Khijniak T.V."/>
            <person name="Zakharycheva A.P."/>
            <person name="Boueva O.V."/>
            <person name="Ariskina E.V."/>
            <person name="Hahnke R.L."/>
            <person name="Bunk B."/>
            <person name="Sproer C."/>
            <person name="Schumann P."/>
            <person name="Evtushenko L.I."/>
            <person name="Kublanov I.V."/>
        </authorList>
    </citation>
    <scope>NUCLEOTIDE SEQUENCE</scope>
    <source>
        <strain evidence="1">DSM 106523</strain>
    </source>
</reference>
<dbReference type="RefSeq" id="WP_239675619.1">
    <property type="nucleotide sequence ID" value="NZ_CP070499.1"/>
</dbReference>
<gene>
    <name evidence="1" type="ORF">JQS43_18280</name>
</gene>
<dbReference type="Gene3D" id="1.10.10.10">
    <property type="entry name" value="Winged helix-like DNA-binding domain superfamily/Winged helix DNA-binding domain"/>
    <property type="match status" value="1"/>
</dbReference>
<dbReference type="GO" id="GO:0005524">
    <property type="term" value="F:ATP binding"/>
    <property type="evidence" value="ECO:0007669"/>
    <property type="project" value="UniProtKB-KW"/>
</dbReference>
<protein>
    <submittedName>
        <fullName evidence="1">ATP-binding protein</fullName>
    </submittedName>
</protein>
<evidence type="ECO:0000313" key="2">
    <source>
        <dbReference type="Proteomes" id="UP000662857"/>
    </source>
</evidence>
<dbReference type="InterPro" id="IPR036390">
    <property type="entry name" value="WH_DNA-bd_sf"/>
</dbReference>
<dbReference type="PANTHER" id="PTHR34704">
    <property type="entry name" value="ATPASE"/>
    <property type="match status" value="1"/>
</dbReference>
<keyword evidence="1" id="KW-0067">ATP-binding</keyword>
<name>A0A895YDJ5_9ACTN</name>
<evidence type="ECO:0000313" key="1">
    <source>
        <dbReference type="EMBL" id="QSB13523.1"/>
    </source>
</evidence>
<dbReference type="PANTHER" id="PTHR34704:SF1">
    <property type="entry name" value="ATPASE"/>
    <property type="match status" value="1"/>
</dbReference>
<dbReference type="KEGG" id="nhy:JQS43_18280"/>
<dbReference type="AlphaFoldDB" id="A0A895YDJ5"/>
<keyword evidence="1" id="KW-0547">Nucleotide-binding</keyword>
<proteinExistence type="predicted"/>
<accession>A0A895YDJ5</accession>
<organism evidence="1 2">
    <name type="scientific">Natronosporangium hydrolyticum</name>
    <dbReference type="NCBI Taxonomy" id="2811111"/>
    <lineage>
        <taxon>Bacteria</taxon>
        <taxon>Bacillati</taxon>
        <taxon>Actinomycetota</taxon>
        <taxon>Actinomycetes</taxon>
        <taxon>Micromonosporales</taxon>
        <taxon>Micromonosporaceae</taxon>
        <taxon>Natronosporangium</taxon>
    </lineage>
</organism>
<dbReference type="SUPFAM" id="SSF52540">
    <property type="entry name" value="P-loop containing nucleoside triphosphate hydrolases"/>
    <property type="match status" value="1"/>
</dbReference>
<dbReference type="InterPro" id="IPR036388">
    <property type="entry name" value="WH-like_DNA-bd_sf"/>
</dbReference>
<dbReference type="EMBL" id="CP070499">
    <property type="protein sequence ID" value="QSB13523.1"/>
    <property type="molecule type" value="Genomic_DNA"/>
</dbReference>